<sequence length="29" mass="2990">MTITIAVPRVGIFAYGVQTKAAKPLSAQG</sequence>
<keyword evidence="2" id="KW-1185">Reference proteome</keyword>
<name>A0ABS2PZ67_9BACL</name>
<reference evidence="1 2" key="1">
    <citation type="submission" date="2021-01" db="EMBL/GenBank/DDBJ databases">
        <title>Genomic Encyclopedia of Type Strains, Phase IV (KMG-IV): sequencing the most valuable type-strain genomes for metagenomic binning, comparative biology and taxonomic classification.</title>
        <authorList>
            <person name="Goeker M."/>
        </authorList>
    </citation>
    <scope>NUCLEOTIDE SEQUENCE [LARGE SCALE GENOMIC DNA]</scope>
    <source>
        <strain evidence="1 2">DSM 28236</strain>
    </source>
</reference>
<organism evidence="1 2">
    <name type="scientific">Scopulibacillus daqui</name>
    <dbReference type="NCBI Taxonomy" id="1469162"/>
    <lineage>
        <taxon>Bacteria</taxon>
        <taxon>Bacillati</taxon>
        <taxon>Bacillota</taxon>
        <taxon>Bacilli</taxon>
        <taxon>Bacillales</taxon>
        <taxon>Sporolactobacillaceae</taxon>
        <taxon>Scopulibacillus</taxon>
    </lineage>
</organism>
<dbReference type="EMBL" id="JAFBER010000005">
    <property type="protein sequence ID" value="MBM7645010.1"/>
    <property type="molecule type" value="Genomic_DNA"/>
</dbReference>
<protein>
    <submittedName>
        <fullName evidence="1">Uncharacterized protein</fullName>
    </submittedName>
</protein>
<comment type="caution">
    <text evidence="1">The sequence shown here is derived from an EMBL/GenBank/DDBJ whole genome shotgun (WGS) entry which is preliminary data.</text>
</comment>
<evidence type="ECO:0000313" key="2">
    <source>
        <dbReference type="Proteomes" id="UP000808914"/>
    </source>
</evidence>
<proteinExistence type="predicted"/>
<accession>A0ABS2PZ67</accession>
<evidence type="ECO:0000313" key="1">
    <source>
        <dbReference type="EMBL" id="MBM7645010.1"/>
    </source>
</evidence>
<gene>
    <name evidence="1" type="ORF">JOD45_001219</name>
</gene>
<dbReference type="Proteomes" id="UP000808914">
    <property type="component" value="Unassembled WGS sequence"/>
</dbReference>